<protein>
    <submittedName>
        <fullName evidence="2">Endoplasmin-like protein</fullName>
    </submittedName>
</protein>
<name>A0A1J6JCY8_NICAT</name>
<comment type="caution">
    <text evidence="2">The sequence shown here is derived from an EMBL/GenBank/DDBJ whole genome shotgun (WGS) entry which is preliminary data.</text>
</comment>
<gene>
    <name evidence="2" type="primary">ENPL</name>
    <name evidence="2" type="ORF">A4A49_27471</name>
</gene>
<reference evidence="2" key="1">
    <citation type="submission" date="2016-11" db="EMBL/GenBank/DDBJ databases">
        <title>The genome of Nicotiana attenuata.</title>
        <authorList>
            <person name="Xu S."/>
            <person name="Brockmoeller T."/>
            <person name="Gaquerel E."/>
            <person name="Navarro A."/>
            <person name="Kuhl H."/>
            <person name="Gase K."/>
            <person name="Ling Z."/>
            <person name="Zhou W."/>
            <person name="Kreitzer C."/>
            <person name="Stanke M."/>
            <person name="Tang H."/>
            <person name="Lyons E."/>
            <person name="Pandey P."/>
            <person name="Pandey S.P."/>
            <person name="Timmermann B."/>
            <person name="Baldwin I.T."/>
        </authorList>
    </citation>
    <scope>NUCLEOTIDE SEQUENCE [LARGE SCALE GENOMIC DNA]</scope>
    <source>
        <strain evidence="2">UT</strain>
    </source>
</reference>
<organism evidence="2 3">
    <name type="scientific">Nicotiana attenuata</name>
    <name type="common">Coyote tobacco</name>
    <dbReference type="NCBI Taxonomy" id="49451"/>
    <lineage>
        <taxon>Eukaryota</taxon>
        <taxon>Viridiplantae</taxon>
        <taxon>Streptophyta</taxon>
        <taxon>Embryophyta</taxon>
        <taxon>Tracheophyta</taxon>
        <taxon>Spermatophyta</taxon>
        <taxon>Magnoliopsida</taxon>
        <taxon>eudicotyledons</taxon>
        <taxon>Gunneridae</taxon>
        <taxon>Pentapetalae</taxon>
        <taxon>asterids</taxon>
        <taxon>lamiids</taxon>
        <taxon>Solanales</taxon>
        <taxon>Solanaceae</taxon>
        <taxon>Nicotianoideae</taxon>
        <taxon>Nicotianeae</taxon>
        <taxon>Nicotiana</taxon>
    </lineage>
</organism>
<dbReference type="EMBL" id="MJEQ01037185">
    <property type="protein sequence ID" value="OIT04945.1"/>
    <property type="molecule type" value="Genomic_DNA"/>
</dbReference>
<dbReference type="OMA" id="HSNAEKF"/>
<evidence type="ECO:0000313" key="3">
    <source>
        <dbReference type="Proteomes" id="UP000187609"/>
    </source>
</evidence>
<dbReference type="Gramene" id="OIT04945">
    <property type="protein sequence ID" value="OIT04945"/>
    <property type="gene ID" value="A4A49_27471"/>
</dbReference>
<evidence type="ECO:0000256" key="1">
    <source>
        <dbReference type="SAM" id="SignalP"/>
    </source>
</evidence>
<dbReference type="AlphaFoldDB" id="A0A1J6JCY8"/>
<keyword evidence="1" id="KW-0732">Signal</keyword>
<feature type="chain" id="PRO_5012362800" evidence="1">
    <location>
        <begin position="24"/>
        <end position="100"/>
    </location>
</feature>
<keyword evidence="3" id="KW-1185">Reference proteome</keyword>
<proteinExistence type="predicted"/>
<evidence type="ECO:0000313" key="2">
    <source>
        <dbReference type="EMBL" id="OIT04945.1"/>
    </source>
</evidence>
<accession>A0A1J6JCY8</accession>
<dbReference type="Proteomes" id="UP000187609">
    <property type="component" value="Unassembled WGS sequence"/>
</dbReference>
<sequence>MRKWTIPSVLFLLCLSFLLPDQGRRIQANGEAESDIPIDPPKVEEKFGAIPHGLSTDSDVVKRESESMSRKTLRWKKLRTMDIFGIRFSRFLLSRDFFLS</sequence>
<feature type="signal peptide" evidence="1">
    <location>
        <begin position="1"/>
        <end position="23"/>
    </location>
</feature>
<dbReference type="STRING" id="49451.A0A1J6JCY8"/>